<keyword evidence="3" id="KW-1185">Reference proteome</keyword>
<name>A0A918K2X4_9GAMM</name>
<dbReference type="AlphaFoldDB" id="A0A918K2X4"/>
<comment type="caution">
    <text evidence="2">The sequence shown here is derived from an EMBL/GenBank/DDBJ whole genome shotgun (WGS) entry which is preliminary data.</text>
</comment>
<evidence type="ECO:0000313" key="3">
    <source>
        <dbReference type="Proteomes" id="UP000626148"/>
    </source>
</evidence>
<keyword evidence="1" id="KW-0472">Membrane</keyword>
<reference evidence="2" key="1">
    <citation type="journal article" date="2014" name="Int. J. Syst. Evol. Microbiol.">
        <title>Complete genome sequence of Corynebacterium casei LMG S-19264T (=DSM 44701T), isolated from a smear-ripened cheese.</title>
        <authorList>
            <consortium name="US DOE Joint Genome Institute (JGI-PGF)"/>
            <person name="Walter F."/>
            <person name="Albersmeier A."/>
            <person name="Kalinowski J."/>
            <person name="Ruckert C."/>
        </authorList>
    </citation>
    <scope>NUCLEOTIDE SEQUENCE</scope>
    <source>
        <strain evidence="2">KCTC 22169</strain>
    </source>
</reference>
<keyword evidence="1" id="KW-1133">Transmembrane helix</keyword>
<evidence type="ECO:0000313" key="2">
    <source>
        <dbReference type="EMBL" id="GGX45638.1"/>
    </source>
</evidence>
<protein>
    <submittedName>
        <fullName evidence="2">Uncharacterized protein</fullName>
    </submittedName>
</protein>
<gene>
    <name evidence="2" type="ORF">GCM10007392_10840</name>
</gene>
<reference evidence="2" key="2">
    <citation type="submission" date="2020-09" db="EMBL/GenBank/DDBJ databases">
        <authorList>
            <person name="Sun Q."/>
            <person name="Kim S."/>
        </authorList>
    </citation>
    <scope>NUCLEOTIDE SEQUENCE</scope>
    <source>
        <strain evidence="2">KCTC 22169</strain>
    </source>
</reference>
<sequence length="60" mass="6507">MEVCDKERELRTVGAHAVRDTGGVTAESIAHGVRSYKIGVQASWTGMALLVWLTVLSAFM</sequence>
<dbReference type="Proteomes" id="UP000626148">
    <property type="component" value="Unassembled WGS sequence"/>
</dbReference>
<proteinExistence type="predicted"/>
<feature type="transmembrane region" description="Helical" evidence="1">
    <location>
        <begin position="38"/>
        <end position="59"/>
    </location>
</feature>
<evidence type="ECO:0000256" key="1">
    <source>
        <dbReference type="SAM" id="Phobius"/>
    </source>
</evidence>
<dbReference type="EMBL" id="BMXR01000002">
    <property type="protein sequence ID" value="GGX45638.1"/>
    <property type="molecule type" value="Genomic_DNA"/>
</dbReference>
<keyword evidence="1" id="KW-0812">Transmembrane</keyword>
<organism evidence="2 3">
    <name type="scientific">Saccharospirillum salsuginis</name>
    <dbReference type="NCBI Taxonomy" id="418750"/>
    <lineage>
        <taxon>Bacteria</taxon>
        <taxon>Pseudomonadati</taxon>
        <taxon>Pseudomonadota</taxon>
        <taxon>Gammaproteobacteria</taxon>
        <taxon>Oceanospirillales</taxon>
        <taxon>Saccharospirillaceae</taxon>
        <taxon>Saccharospirillum</taxon>
    </lineage>
</organism>
<accession>A0A918K2X4</accession>